<accession>A0A2K9Z6S5</accession>
<reference evidence="1 2" key="1">
    <citation type="submission" date="2017-11" db="EMBL/GenBank/DDBJ databases">
        <title>Complete genome of Rhizobium leguminosarum Norway, an ineffective micro-symbiont.</title>
        <authorList>
            <person name="Hoffrichter A."/>
            <person name="Liang J."/>
            <person name="Brachmann A."/>
            <person name="Marin M."/>
        </authorList>
    </citation>
    <scope>NUCLEOTIDE SEQUENCE [LARGE SCALE GENOMIC DNA]</scope>
    <source>
        <strain evidence="1 2">Norway</strain>
    </source>
</reference>
<dbReference type="AlphaFoldDB" id="A0A2K9Z6S5"/>
<name>A0A2K9Z6S5_RHILE</name>
<dbReference type="EMBL" id="CP025012">
    <property type="protein sequence ID" value="AUW43957.1"/>
    <property type="molecule type" value="Genomic_DNA"/>
</dbReference>
<evidence type="ECO:0000313" key="1">
    <source>
        <dbReference type="EMBL" id="AUW43957.1"/>
    </source>
</evidence>
<proteinExistence type="predicted"/>
<dbReference type="Proteomes" id="UP000238523">
    <property type="component" value="Chromosome"/>
</dbReference>
<gene>
    <name evidence="1" type="ORF">CUJ84_Chr003626</name>
</gene>
<protein>
    <submittedName>
        <fullName evidence="1">Uncharacterized protein</fullName>
    </submittedName>
</protein>
<evidence type="ECO:0000313" key="2">
    <source>
        <dbReference type="Proteomes" id="UP000238523"/>
    </source>
</evidence>
<organism evidence="1 2">
    <name type="scientific">Rhizobium leguminosarum</name>
    <dbReference type="NCBI Taxonomy" id="384"/>
    <lineage>
        <taxon>Bacteria</taxon>
        <taxon>Pseudomonadati</taxon>
        <taxon>Pseudomonadota</taxon>
        <taxon>Alphaproteobacteria</taxon>
        <taxon>Hyphomicrobiales</taxon>
        <taxon>Rhizobiaceae</taxon>
        <taxon>Rhizobium/Agrobacterium group</taxon>
        <taxon>Rhizobium</taxon>
    </lineage>
</organism>
<sequence>MRSLCIEDFERMGQSEMQARPVPYRPARRSYHAFRRAWLCEPVPIGSVARRARDYHQDPCRRFSFCASIGKGRATGQPSTGCGHNRPNYLNSKQFVYSYPHRYRRATESPGQTLIRLGFVALQNKDLALSTFSANLALYIRASSRENRSLASRRGAGLCSGGILCRMLDERVGERVDGGYGNPKIRHRGLDIALGGKEAIQEFISLYVAPVASGLPTRAACTLRSSIGRHSTSTSRNTIPSCDCFKIMPKKMSLLRQATQSSRQ</sequence>